<dbReference type="PANTHER" id="PTHR10671:SF108">
    <property type="entry name" value="CLAUDIN FAMILY PROTEIN-RELATED"/>
    <property type="match status" value="1"/>
</dbReference>
<keyword evidence="6" id="KW-1185">Reference proteome</keyword>
<sequence>MIKILTTFQCALVAILMAVLGLATDYWKVWWMVEKATNIKRMYNAGLFYECSEATNNNSVLIINHDCTSLKREDWAGAVVAFIILAMICHLIAFIFALVNACRKGEPFPVFWVCGLFLFAALFVVIGLLVYTFINWESDIYFSWSYGGGWSTVALSVIALVLILADR</sequence>
<evidence type="ECO:0000256" key="1">
    <source>
        <dbReference type="ARBA" id="ARBA00004141"/>
    </source>
</evidence>
<reference evidence="7" key="1">
    <citation type="submission" date="2025-08" db="UniProtKB">
        <authorList>
            <consortium name="RefSeq"/>
        </authorList>
    </citation>
    <scope>IDENTIFICATION</scope>
    <source>
        <tissue evidence="7">Tentacle</tissue>
    </source>
</reference>
<evidence type="ECO:0000256" key="3">
    <source>
        <dbReference type="ARBA" id="ARBA00022989"/>
    </source>
</evidence>
<dbReference type="RefSeq" id="XP_031553419.1">
    <property type="nucleotide sequence ID" value="XM_031697559.1"/>
</dbReference>
<keyword evidence="4 5" id="KW-0472">Membrane</keyword>
<feature type="transmembrane region" description="Helical" evidence="5">
    <location>
        <begin position="146"/>
        <end position="165"/>
    </location>
</feature>
<gene>
    <name evidence="7" type="primary">LOC116290515</name>
</gene>
<dbReference type="InterPro" id="IPR004031">
    <property type="entry name" value="PMP22/EMP/MP20/Claudin"/>
</dbReference>
<evidence type="ECO:0000313" key="7">
    <source>
        <dbReference type="RefSeq" id="XP_031553419.1"/>
    </source>
</evidence>
<evidence type="ECO:0000256" key="5">
    <source>
        <dbReference type="SAM" id="Phobius"/>
    </source>
</evidence>
<evidence type="ECO:0000313" key="6">
    <source>
        <dbReference type="Proteomes" id="UP000515163"/>
    </source>
</evidence>
<evidence type="ECO:0000256" key="2">
    <source>
        <dbReference type="ARBA" id="ARBA00022692"/>
    </source>
</evidence>
<accession>A0A6P8HAE5</accession>
<keyword evidence="2 5" id="KW-0812">Transmembrane</keyword>
<feature type="transmembrane region" description="Helical" evidence="5">
    <location>
        <begin position="110"/>
        <end position="134"/>
    </location>
</feature>
<proteinExistence type="predicted"/>
<dbReference type="GO" id="GO:0005886">
    <property type="term" value="C:plasma membrane"/>
    <property type="evidence" value="ECO:0007669"/>
    <property type="project" value="TreeGrafter"/>
</dbReference>
<dbReference type="OrthoDB" id="5967271at2759"/>
<dbReference type="Proteomes" id="UP000515163">
    <property type="component" value="Unplaced"/>
</dbReference>
<keyword evidence="3 5" id="KW-1133">Transmembrane helix</keyword>
<protein>
    <submittedName>
        <fullName evidence="7">Claudin domain-containing protein 2-like isoform X2</fullName>
    </submittedName>
</protein>
<dbReference type="InterPro" id="IPR050579">
    <property type="entry name" value="PMP-22/EMP/MP20-like"/>
</dbReference>
<feature type="transmembrane region" description="Helical" evidence="5">
    <location>
        <begin position="75"/>
        <end position="98"/>
    </location>
</feature>
<dbReference type="AlphaFoldDB" id="A0A6P8HAE5"/>
<name>A0A6P8HAE5_ACTTE</name>
<comment type="subcellular location">
    <subcellularLocation>
        <location evidence="1">Membrane</location>
        <topology evidence="1">Multi-pass membrane protein</topology>
    </subcellularLocation>
</comment>
<organism evidence="6 7">
    <name type="scientific">Actinia tenebrosa</name>
    <name type="common">Australian red waratah sea anemone</name>
    <dbReference type="NCBI Taxonomy" id="6105"/>
    <lineage>
        <taxon>Eukaryota</taxon>
        <taxon>Metazoa</taxon>
        <taxon>Cnidaria</taxon>
        <taxon>Anthozoa</taxon>
        <taxon>Hexacorallia</taxon>
        <taxon>Actiniaria</taxon>
        <taxon>Actiniidae</taxon>
        <taxon>Actinia</taxon>
    </lineage>
</organism>
<dbReference type="Gene3D" id="1.20.140.150">
    <property type="match status" value="1"/>
</dbReference>
<dbReference type="Pfam" id="PF00822">
    <property type="entry name" value="PMP22_Claudin"/>
    <property type="match status" value="1"/>
</dbReference>
<dbReference type="GeneID" id="116290515"/>
<dbReference type="PANTHER" id="PTHR10671">
    <property type="entry name" value="EPITHELIAL MEMBRANE PROTEIN-RELATED"/>
    <property type="match status" value="1"/>
</dbReference>
<evidence type="ECO:0000256" key="4">
    <source>
        <dbReference type="ARBA" id="ARBA00023136"/>
    </source>
</evidence>